<dbReference type="Pfam" id="PF01476">
    <property type="entry name" value="LysM"/>
    <property type="match status" value="1"/>
</dbReference>
<name>A0ABU2C6Z6_9BURK</name>
<comment type="caution">
    <text evidence="3">The sequence shown here is derived from an EMBL/GenBank/DDBJ whole genome shotgun (WGS) entry which is preliminary data.</text>
</comment>
<dbReference type="RefSeq" id="WP_310372543.1">
    <property type="nucleotide sequence ID" value="NZ_JAVDXT010000001.1"/>
</dbReference>
<keyword evidence="1" id="KW-0472">Membrane</keyword>
<feature type="domain" description="LysM" evidence="2">
    <location>
        <begin position="2172"/>
        <end position="2220"/>
    </location>
</feature>
<organism evidence="3 4">
    <name type="scientific">Rhodoferax ferrireducens</name>
    <dbReference type="NCBI Taxonomy" id="192843"/>
    <lineage>
        <taxon>Bacteria</taxon>
        <taxon>Pseudomonadati</taxon>
        <taxon>Pseudomonadota</taxon>
        <taxon>Betaproteobacteria</taxon>
        <taxon>Burkholderiales</taxon>
        <taxon>Comamonadaceae</taxon>
        <taxon>Rhodoferax</taxon>
    </lineage>
</organism>
<evidence type="ECO:0000256" key="1">
    <source>
        <dbReference type="SAM" id="Phobius"/>
    </source>
</evidence>
<evidence type="ECO:0000313" key="3">
    <source>
        <dbReference type="EMBL" id="MDR7377107.1"/>
    </source>
</evidence>
<dbReference type="PROSITE" id="PS51782">
    <property type="entry name" value="LYSM"/>
    <property type="match status" value="1"/>
</dbReference>
<keyword evidence="4" id="KW-1185">Reference proteome</keyword>
<sequence length="3412" mass="357365">MANNPLQPLAEALKAAAPGRPLTRDFIASALGNGVNVPAGLDIDLAQAFQTGGAGGLPISYTAGSVSPVTAVGFTVTPVSLRLINAAVTNAVLTFSLVSGATPTLRLQVVAHPSAWSWSDLSPFTAGWPFLWAELLEVGFTFDTAVGGAIQTLEAHLVPPSQFKDIVALIQGLAFPGRGVNLPIAGKLDFSAMDGGATLYPTGSLTAPLASTGSLTLFSLNVSKPAFTLCFPAADTAPTSETQAGAPPEQSFPNIVFSLDLTVTEASGVTIGYTLSVAVLPDVSQGLQAPAADASDRIQFLFGLQPNPAAGLLSPGGIAALVGGHSYFSDVPAQVQGFLTSVVLRSLMLEGLTNPPSLTGITVSIGANPAMLPWTPFTDPDNQLAPVLTDLDLVWRVSDPLVPSPSRSATFTASGQIMPTVFRGTFHIEIDSDLKFEASYDGPAIQLGTLVDAVSLKRIQLPSGLAASLSNIVFLYDGSSGVYSFAADIDASLSFLTIDGQPLLALQEASISLSATPSHGTPPPPTLYDASFSGVVSIGPAYMLTSVSHQTGDGWSLSTSLTQTLLISDLADQFLSDVGLGPFIPGDMRLTTFALTASIPDDDSDAEKVYNVSGGFIWNVSIGSIACNPAANIVLAFDGSKPSAPVDQRYSRSVVAMIGLFSAQMIISYEFKSGNTQLSVTWEGITATYNTTQADKNSLTFTLTGWSLGSLITALVKTIPELDPYFTLPAPFDLLDDIPLDGLRVTFDLGVDSGLIMAIYPLSSPPLDLGFASISGLRLTRYRANALSKHQLLLQLIGTSFILPAPLIVASAEDSDATGGPPGVAVDQLQTISVPGQGDKYFKLVLFAMGQRVKIVGMEDAPDVTTILANLEKNAVSTDTPTSPVGTSTSPQGTPYYDRSSDWLIAARMLILERTIDLGFVFHDSDLYGLHLKMAGTKAKALAGLAIDILYKKVTDEIGMYQVDWRFPDAVRNLNFGAVSVVLPDIGVQIYTNGDFMIDIGFPYKMDFTRSFSFSVIIAGIPVTGGGGVYFGKLSGATSTVTPVTKLGTFNPVIAVGIGFQIGLGYSFTAGPLSAGFSLTATAIIEGVIAAWHPYALAPPPGPLPPPPTSVQHDYFFKIAGTAGIVGLLYGSVDFAIIKASLSVNITLSITLTYASFQPIEIAAYASVSVSLSVRIDLGLFSITFHFHFQTQANASFSIYVDEGTAPWVWTSGDQKLLQATRAPIMPELRGRGRAKPVVRPPGLDIKLMLYATAAYTVVATEGETDFTQQAGAFVTLLMMDAPSAADNSAMAKVTTSFEKLCRDMLPWLVNQFSIQDATAVSVEELKCYLNLLANLDDPPLDFCDWLTFLSSFKVRLTVLNGPLPGSVPFPVFDGLTATVQVDASAATQIDFSQWVMVTPEYRKGISALFTTLGASLQQAGASPPAPPRPGEPLTTESMSAMLFVDAMMLIGRQLLQAAIDAFAHYQYALENGNTIAAILVWCETHGTPIDSDDVVLPNGAKPLLAGSRFVLAAPAYTILNGDTLQSIAAGFKSDGQITAASLIDGNLNARIVAAGTVIPIHDGSYSTPAGISFIDLMAKLDQSDWTAPVWTSARLAAAIGSQACLVSGVALALPETIDTIAGDTLAGLAARYGVTVSSLGANSTNQAATLFDTNRVSAISLTGITKAPLAHLWAQIVADDQLAQAAGMLSRFLAAGLRLPVSTPVGGLTLSADFTELNAAQDRYGLYQLTGQQFPAVPSSPAPTAYELVMSADATLLARKFLTFDDTGSNNSTIPLLTPLLDHLAPLLTYARRGAFNPVTTFRILPAVARTPQLSALTAGVGFVSANPAEIAAITLQQPGTARALPMLWMVPASLLAEVAARQTTFDAAAMALPTQLAYLPLLQPVALITDPISKVLVQTGLDGYAWATRVEFSVKRLPPAPAGSPTTKTRSYTYELLALNAASASLLERLVSALAGPISGQAISGLFLAYPQGSGASRQLLAPSDSTSPAFFTRTNLSTQRNPGEISNVATALAARPPVGNVANPPAQVVRLLWELSTVRSGGYFLSYDLLPELAFDSTGKADLCILVTYPRGGALTLDRLTGFVNALLTDDANAGPGIQVALAARSAAVAAQPATDASLADLASLYGLSIGRVAELNAGFPLVPGVTLAIDGVTHLTAAAGTADYVPPSDYVTAAGDTLQSVAAGFGLDVDDLAIGAAAAPIFTFPSAIDSAAVLMIDPQGLDVHPSDASGNITIELSRPPAPYISDISDPVASTLEQLYSMLAAGVQKNQFFGGSAGPPVGPQHHDDSMNPGTVGLAAARRQAQRDPVRRRQALAGLLGEPLCYRQVLGLTKVATSNTAPAGGSAGIPPGSANPYIGVGSLAQLDLEWRDLFGNILVDQFRSPPPGYSGPATGQIVPLLYRDKLIGPAAWPNLLIHYLYRNDEKSGWLDIALALSTTIYDDVTLVRRTINGVAQQIPAGQAAAIADYPVYCRIWYQLNQDYSAAGIPWASGQAVQFTLHNSLLAEPDLALSDSQAQPFRHFVAKALGYLDLRRQGQFPAVPALPLLAIPIDVASGIAAGNILPLALTLTLSRPGLLVDSALAGLAGGETSSVDLLPMPDPLDTSGSGYSNFAKLFEAMFVSNTGGWTMRLGTSAATAGAAGIGDKRRQSLWAVRFAASQLPASPQGLGFVLSDLPLYYAPRPLARSLVSANIELYASYDGTCYPPACATVSQHFTGVDPNVWFQSVLDAIDTALAPDLAAALYLYDLSTGVADPLSDAGTLGQLLAIKKALAETIAETVEAIIEPSPKPAPVGTAPAAGGWPKPDDDSAIAAGNTLRQALLNQLGPAFSTTAIAVFQASKVSGNAVKLFGKPRAALAGGGNAGDNATFSVSSGRLPLDPAHPARLAFLLDSKTQVSGASYLPLKLTWDITHVEHNIRSIPGIDDYTDSDWIGFIQPPSVALPDPLLSVPFNNGDTIYAPVLLRALPQPPTMRGQSATATHPMTSVPAELAQWNYQVDFTYGLAAQDTIATEIDLNVPGGTINAPGGPEDPTATALYQALAQFVQVYPAVSVAMAAALKAVTGTGTVADKAAAVPVQWFLQTLAGVKTAYYDWVHPPENLSLATVKQPEVRIAFQIKLVPDAPNANATVAINELKINHQSATFDAGSMTITGSGVTLPLPFVQLLPDQWRPVVSAGIGADSVRFNYQGILPSGEGPTPLMTHQEAVKIPSRSITMTALNIFGYRNGNATLWIRRNLLLLPDAAPPAATNEAFIFSTPAVQFTSPIAASLAFNTPFSIDTLKAKGPSYQEYLDAFFTGLGFGTTGKTDVEVAATVTYSYHLNPGQKLPRTVVPVTLLLHTPAAISATTAPSFVKPLAAMTDGWRSKAVPTTDGGATIDMALTIYPAGHGNLQPMLQIEKFTVTATMVPLP</sequence>
<proteinExistence type="predicted"/>
<reference evidence="3 4" key="1">
    <citation type="submission" date="2023-07" db="EMBL/GenBank/DDBJ databases">
        <title>Sorghum-associated microbial communities from plants grown in Nebraska, USA.</title>
        <authorList>
            <person name="Schachtman D."/>
        </authorList>
    </citation>
    <scope>NUCLEOTIDE SEQUENCE [LARGE SCALE GENOMIC DNA]</scope>
    <source>
        <strain evidence="3 4">BE313</strain>
    </source>
</reference>
<protein>
    <submittedName>
        <fullName evidence="3">LysM repeat protein</fullName>
    </submittedName>
</protein>
<dbReference type="InterPro" id="IPR018392">
    <property type="entry name" value="LysM"/>
</dbReference>
<feature type="transmembrane region" description="Helical" evidence="1">
    <location>
        <begin position="1012"/>
        <end position="1030"/>
    </location>
</feature>
<accession>A0ABU2C6Z6</accession>
<evidence type="ECO:0000313" key="4">
    <source>
        <dbReference type="Proteomes" id="UP001180487"/>
    </source>
</evidence>
<dbReference type="EMBL" id="JAVDXT010000001">
    <property type="protein sequence ID" value="MDR7377107.1"/>
    <property type="molecule type" value="Genomic_DNA"/>
</dbReference>
<dbReference type="Proteomes" id="UP001180487">
    <property type="component" value="Unassembled WGS sequence"/>
</dbReference>
<evidence type="ECO:0000259" key="2">
    <source>
        <dbReference type="PROSITE" id="PS51782"/>
    </source>
</evidence>
<gene>
    <name evidence="3" type="ORF">J2X19_001765</name>
</gene>
<keyword evidence="1" id="KW-0812">Transmembrane</keyword>
<feature type="transmembrane region" description="Helical" evidence="1">
    <location>
        <begin position="1050"/>
        <end position="1068"/>
    </location>
</feature>
<keyword evidence="1" id="KW-1133">Transmembrane helix</keyword>